<keyword evidence="8" id="KW-1185">Reference proteome</keyword>
<feature type="transmembrane region" description="Helical" evidence="5">
    <location>
        <begin position="178"/>
        <end position="196"/>
    </location>
</feature>
<evidence type="ECO:0000256" key="2">
    <source>
        <dbReference type="ARBA" id="ARBA00022692"/>
    </source>
</evidence>
<accession>A0A4Q4ZCE5</accession>
<keyword evidence="2 5" id="KW-0812">Transmembrane</keyword>
<evidence type="ECO:0000256" key="5">
    <source>
        <dbReference type="SAM" id="Phobius"/>
    </source>
</evidence>
<dbReference type="Gene3D" id="1.20.144.10">
    <property type="entry name" value="Phosphatidic acid phosphatase type 2/haloperoxidase"/>
    <property type="match status" value="1"/>
</dbReference>
<dbReference type="CDD" id="cd03386">
    <property type="entry name" value="PAP2_Aur1_like"/>
    <property type="match status" value="1"/>
</dbReference>
<dbReference type="GO" id="GO:0016020">
    <property type="term" value="C:membrane"/>
    <property type="evidence" value="ECO:0007669"/>
    <property type="project" value="UniProtKB-SubCell"/>
</dbReference>
<dbReference type="InterPro" id="IPR052185">
    <property type="entry name" value="IPC_Synthase-Related"/>
</dbReference>
<keyword evidence="3 5" id="KW-1133">Transmembrane helix</keyword>
<feature type="domain" description="Inositolphosphotransferase Aur1/Ipt1" evidence="6">
    <location>
        <begin position="151"/>
        <end position="302"/>
    </location>
</feature>
<dbReference type="InterPro" id="IPR036938">
    <property type="entry name" value="PAP2/HPO_sf"/>
</dbReference>
<feature type="transmembrane region" description="Helical" evidence="5">
    <location>
        <begin position="263"/>
        <end position="282"/>
    </location>
</feature>
<feature type="transmembrane region" description="Helical" evidence="5">
    <location>
        <begin position="288"/>
        <end position="307"/>
    </location>
</feature>
<reference evidence="7 8" key="1">
    <citation type="submission" date="2019-01" db="EMBL/GenBank/DDBJ databases">
        <title>Nocardioides guangzhouensis sp. nov., an actinobacterium isolated from soil.</title>
        <authorList>
            <person name="Fu Y."/>
            <person name="Cai Y."/>
            <person name="Lin Z."/>
            <person name="Chen P."/>
        </authorList>
    </citation>
    <scope>NUCLEOTIDE SEQUENCE [LARGE SCALE GENOMIC DNA]</scope>
    <source>
        <strain evidence="7 8">130</strain>
    </source>
</reference>
<keyword evidence="4 5" id="KW-0472">Membrane</keyword>
<evidence type="ECO:0000313" key="7">
    <source>
        <dbReference type="EMBL" id="RYP85653.1"/>
    </source>
</evidence>
<evidence type="ECO:0000256" key="3">
    <source>
        <dbReference type="ARBA" id="ARBA00022989"/>
    </source>
</evidence>
<dbReference type="SUPFAM" id="SSF48317">
    <property type="entry name" value="Acid phosphatase/Vanadium-dependent haloperoxidase"/>
    <property type="match status" value="1"/>
</dbReference>
<dbReference type="PANTHER" id="PTHR31310:SF7">
    <property type="entry name" value="PA-PHOSPHATASE RELATED-FAMILY PROTEIN DDB_G0268928"/>
    <property type="match status" value="1"/>
</dbReference>
<name>A0A4Q4ZCE5_9ACTN</name>
<proteinExistence type="predicted"/>
<gene>
    <name evidence="7" type="ORF">EKO23_11655</name>
</gene>
<dbReference type="RefSeq" id="WP_134717413.1">
    <property type="nucleotide sequence ID" value="NZ_SDKM01000015.1"/>
</dbReference>
<sequence length="330" mass="36544">MATGEVTARTRWSSGTWSGAWAPRVVAFCVLALVFAAVSVVDGPQNGYLKVLLWLWLASVCWNIAEHPRRHLEFLRDWSVPLALLVLYTYSRQLADNLGTTIHVHEPVVADRLLGGGDIPSSRLQDWMCGDPCNPTGPPQWYDHLLWAVWFSHFFVGMTLAVVLWVRNRTAWLGWMRRYFGLCFVALVGYVTYPMAPPWMASLDGALPHDVQRLTARGWIGPRPSGVEDPHSWAGNAVAAMPSLHAGVAFLVAIYAIQRLRSAWRWAALAYPVLMSFALVYLGEHYVVDVLVGAGCAVAVLALCSAWERWRSGPETLAPAAHEEAVGASR</sequence>
<dbReference type="Proteomes" id="UP000295198">
    <property type="component" value="Unassembled WGS sequence"/>
</dbReference>
<evidence type="ECO:0000256" key="1">
    <source>
        <dbReference type="ARBA" id="ARBA00004141"/>
    </source>
</evidence>
<dbReference type="InterPro" id="IPR026841">
    <property type="entry name" value="Aur1/Ipt1"/>
</dbReference>
<feature type="transmembrane region" description="Helical" evidence="5">
    <location>
        <begin position="145"/>
        <end position="166"/>
    </location>
</feature>
<comment type="subcellular location">
    <subcellularLocation>
        <location evidence="1">Membrane</location>
        <topology evidence="1">Multi-pass membrane protein</topology>
    </subcellularLocation>
</comment>
<evidence type="ECO:0000256" key="4">
    <source>
        <dbReference type="ARBA" id="ARBA00023136"/>
    </source>
</evidence>
<evidence type="ECO:0000313" key="8">
    <source>
        <dbReference type="Proteomes" id="UP000295198"/>
    </source>
</evidence>
<comment type="caution">
    <text evidence="7">The sequence shown here is derived from an EMBL/GenBank/DDBJ whole genome shotgun (WGS) entry which is preliminary data.</text>
</comment>
<dbReference type="AlphaFoldDB" id="A0A4Q4ZCE5"/>
<protein>
    <submittedName>
        <fullName evidence="7">Inositol phosphorylceramide synthase</fullName>
    </submittedName>
</protein>
<dbReference type="OrthoDB" id="629685at2"/>
<dbReference type="EMBL" id="SDKM01000015">
    <property type="protein sequence ID" value="RYP85653.1"/>
    <property type="molecule type" value="Genomic_DNA"/>
</dbReference>
<evidence type="ECO:0000259" key="6">
    <source>
        <dbReference type="Pfam" id="PF14378"/>
    </source>
</evidence>
<feature type="transmembrane region" description="Helical" evidence="5">
    <location>
        <begin position="233"/>
        <end position="256"/>
    </location>
</feature>
<dbReference type="Pfam" id="PF14378">
    <property type="entry name" value="PAP2_3"/>
    <property type="match status" value="1"/>
</dbReference>
<dbReference type="PANTHER" id="PTHR31310">
    <property type="match status" value="1"/>
</dbReference>
<organism evidence="7 8">
    <name type="scientific">Nocardioides guangzhouensis</name>
    <dbReference type="NCBI Taxonomy" id="2497878"/>
    <lineage>
        <taxon>Bacteria</taxon>
        <taxon>Bacillati</taxon>
        <taxon>Actinomycetota</taxon>
        <taxon>Actinomycetes</taxon>
        <taxon>Propionibacteriales</taxon>
        <taxon>Nocardioidaceae</taxon>
        <taxon>Nocardioides</taxon>
    </lineage>
</organism>
<feature type="transmembrane region" description="Helical" evidence="5">
    <location>
        <begin position="21"/>
        <end position="41"/>
    </location>
</feature>